<dbReference type="InterPro" id="IPR000073">
    <property type="entry name" value="AB_hydrolase_1"/>
</dbReference>
<dbReference type="PANTHER" id="PTHR46438:SF11">
    <property type="entry name" value="LIPASE-RELATED"/>
    <property type="match status" value="1"/>
</dbReference>
<sequence>MDIVFDRRGDGPPLVLLHGIGHRRQGWSPVMDLLAAERDVIAVDLPGFGDSPPLPPGTPYTMDTVLDVLGRAFADLGLDRPHVAGNSLGGLFALEAADRGLVSSATALSPAGFFNALELRYAAAVLRASRLGARVPETFLARLARSPRRRSVMFGMVYGRPDLMDLDALTGDARAMREARAFEATLRAGRDTRFTGSCADVPVTIAWGTKDRLLLRSQAIRAQRRLPHARFVWLEGCGHVPMADDPPQVAKVLLDGSAHPLKAAHPESAAS</sequence>
<dbReference type="Gene3D" id="3.40.50.1820">
    <property type="entry name" value="alpha/beta hydrolase"/>
    <property type="match status" value="1"/>
</dbReference>
<dbReference type="SUPFAM" id="SSF53474">
    <property type="entry name" value="alpha/beta-Hydrolases"/>
    <property type="match status" value="1"/>
</dbReference>
<organism evidence="2 3">
    <name type="scientific">Actinomadura hallensis</name>
    <dbReference type="NCBI Taxonomy" id="337895"/>
    <lineage>
        <taxon>Bacteria</taxon>
        <taxon>Bacillati</taxon>
        <taxon>Actinomycetota</taxon>
        <taxon>Actinomycetes</taxon>
        <taxon>Streptosporangiales</taxon>
        <taxon>Thermomonosporaceae</taxon>
        <taxon>Actinomadura</taxon>
    </lineage>
</organism>
<dbReference type="Pfam" id="PF12697">
    <property type="entry name" value="Abhydrolase_6"/>
    <property type="match status" value="1"/>
</dbReference>
<name>A0A543IN87_9ACTN</name>
<feature type="domain" description="AB hydrolase-1" evidence="1">
    <location>
        <begin position="14"/>
        <end position="251"/>
    </location>
</feature>
<dbReference type="Proteomes" id="UP000316706">
    <property type="component" value="Unassembled WGS sequence"/>
</dbReference>
<evidence type="ECO:0000313" key="2">
    <source>
        <dbReference type="EMBL" id="TQM72009.1"/>
    </source>
</evidence>
<protein>
    <submittedName>
        <fullName evidence="2">Pimeloyl-ACP methyl ester carboxylesterase</fullName>
    </submittedName>
</protein>
<gene>
    <name evidence="2" type="ORF">FHX41_5794</name>
</gene>
<keyword evidence="3" id="KW-1185">Reference proteome</keyword>
<dbReference type="OrthoDB" id="27092at2"/>
<comment type="caution">
    <text evidence="2">The sequence shown here is derived from an EMBL/GenBank/DDBJ whole genome shotgun (WGS) entry which is preliminary data.</text>
</comment>
<dbReference type="InterPro" id="IPR029058">
    <property type="entry name" value="AB_hydrolase_fold"/>
</dbReference>
<dbReference type="PRINTS" id="PR00111">
    <property type="entry name" value="ABHYDROLASE"/>
</dbReference>
<dbReference type="GO" id="GO:0003824">
    <property type="term" value="F:catalytic activity"/>
    <property type="evidence" value="ECO:0007669"/>
    <property type="project" value="UniProtKB-ARBA"/>
</dbReference>
<reference evidence="2 3" key="1">
    <citation type="submission" date="2019-06" db="EMBL/GenBank/DDBJ databases">
        <title>Sequencing the genomes of 1000 actinobacteria strains.</title>
        <authorList>
            <person name="Klenk H.-P."/>
        </authorList>
    </citation>
    <scope>NUCLEOTIDE SEQUENCE [LARGE SCALE GENOMIC DNA]</scope>
    <source>
        <strain evidence="2 3">DSM 45043</strain>
    </source>
</reference>
<evidence type="ECO:0000313" key="3">
    <source>
        <dbReference type="Proteomes" id="UP000316706"/>
    </source>
</evidence>
<evidence type="ECO:0000259" key="1">
    <source>
        <dbReference type="Pfam" id="PF12697"/>
    </source>
</evidence>
<dbReference type="EMBL" id="VFPO01000001">
    <property type="protein sequence ID" value="TQM72009.1"/>
    <property type="molecule type" value="Genomic_DNA"/>
</dbReference>
<proteinExistence type="predicted"/>
<dbReference type="RefSeq" id="WP_141973549.1">
    <property type="nucleotide sequence ID" value="NZ_VFPO01000001.1"/>
</dbReference>
<dbReference type="PANTHER" id="PTHR46438">
    <property type="entry name" value="ALPHA/BETA-HYDROLASES SUPERFAMILY PROTEIN"/>
    <property type="match status" value="1"/>
</dbReference>
<dbReference type="AlphaFoldDB" id="A0A543IN87"/>
<accession>A0A543IN87</accession>